<dbReference type="EMBL" id="AP021857">
    <property type="protein sequence ID" value="BBO20360.1"/>
    <property type="molecule type" value="Genomic_DNA"/>
</dbReference>
<dbReference type="AlphaFoldDB" id="A0A809QY56"/>
<dbReference type="PROSITE" id="PS51724">
    <property type="entry name" value="SPOR"/>
    <property type="match status" value="1"/>
</dbReference>
<reference evidence="4" key="1">
    <citation type="journal article" name="DNA Res.">
        <title>The physiological potential of anammox bacteria as revealed by their core genome structure.</title>
        <authorList>
            <person name="Okubo T."/>
            <person name="Toyoda A."/>
            <person name="Fukuhara K."/>
            <person name="Uchiyama I."/>
            <person name="Harigaya Y."/>
            <person name="Kuroiwa M."/>
            <person name="Suzuki T."/>
            <person name="Murakami Y."/>
            <person name="Suwa Y."/>
            <person name="Takami H."/>
        </authorList>
    </citation>
    <scope>NUCLEOTIDE SEQUENCE</scope>
    <source>
        <strain evidence="4">317325-3</strain>
    </source>
</reference>
<feature type="compositionally biased region" description="Low complexity" evidence="1">
    <location>
        <begin position="81"/>
        <end position="99"/>
    </location>
</feature>
<evidence type="ECO:0000256" key="1">
    <source>
        <dbReference type="SAM" id="MobiDB-lite"/>
    </source>
</evidence>
<gene>
    <name evidence="4" type="ORF">DSYM_10590</name>
</gene>
<feature type="region of interest" description="Disordered" evidence="1">
    <location>
        <begin position="62"/>
        <end position="165"/>
    </location>
</feature>
<dbReference type="PANTHER" id="PTHR38687">
    <property type="entry name" value="CELL DIVISION PROTEIN DEDD-RELATED"/>
    <property type="match status" value="1"/>
</dbReference>
<dbReference type="GO" id="GO:0032506">
    <property type="term" value="P:cytokinetic process"/>
    <property type="evidence" value="ECO:0007669"/>
    <property type="project" value="TreeGrafter"/>
</dbReference>
<protein>
    <submittedName>
        <fullName evidence="4">Sporulation protein</fullName>
    </submittedName>
</protein>
<feature type="region of interest" description="Disordered" evidence="1">
    <location>
        <begin position="198"/>
        <end position="223"/>
    </location>
</feature>
<dbReference type="SUPFAM" id="SSF110997">
    <property type="entry name" value="Sporulation related repeat"/>
    <property type="match status" value="1"/>
</dbReference>
<evidence type="ECO:0000256" key="2">
    <source>
        <dbReference type="SAM" id="Phobius"/>
    </source>
</evidence>
<dbReference type="InterPro" id="IPR036680">
    <property type="entry name" value="SPOR-like_sf"/>
</dbReference>
<accession>A0A809QY56</accession>
<feature type="compositionally biased region" description="Low complexity" evidence="1">
    <location>
        <begin position="123"/>
        <end position="134"/>
    </location>
</feature>
<name>A0A809QY56_9PROT</name>
<feature type="domain" description="SPOR" evidence="3">
    <location>
        <begin position="161"/>
        <end position="240"/>
    </location>
</feature>
<feature type="compositionally biased region" description="Basic and acidic residues" evidence="1">
    <location>
        <begin position="100"/>
        <end position="122"/>
    </location>
</feature>
<dbReference type="InterPro" id="IPR007730">
    <property type="entry name" value="SPOR-like_dom"/>
</dbReference>
<dbReference type="GO" id="GO:0030428">
    <property type="term" value="C:cell septum"/>
    <property type="evidence" value="ECO:0007669"/>
    <property type="project" value="TreeGrafter"/>
</dbReference>
<keyword evidence="2" id="KW-1133">Transmembrane helix</keyword>
<dbReference type="KEGG" id="ddz:DSYM_10590"/>
<dbReference type="GO" id="GO:0032153">
    <property type="term" value="C:cell division site"/>
    <property type="evidence" value="ECO:0007669"/>
    <property type="project" value="TreeGrafter"/>
</dbReference>
<dbReference type="Gene3D" id="3.30.70.1070">
    <property type="entry name" value="Sporulation related repeat"/>
    <property type="match status" value="1"/>
</dbReference>
<evidence type="ECO:0000313" key="5">
    <source>
        <dbReference type="Proteomes" id="UP000662914"/>
    </source>
</evidence>
<keyword evidence="2" id="KW-0812">Transmembrane</keyword>
<evidence type="ECO:0000259" key="3">
    <source>
        <dbReference type="PROSITE" id="PS51724"/>
    </source>
</evidence>
<evidence type="ECO:0000313" key="4">
    <source>
        <dbReference type="EMBL" id="BBO20360.1"/>
    </source>
</evidence>
<dbReference type="Pfam" id="PF05036">
    <property type="entry name" value="SPOR"/>
    <property type="match status" value="1"/>
</dbReference>
<sequence length="240" mass="25629">MSENDAQLELKKRARRRLVGAAALAVLAAIVLPMVMDQTPKQQPAQDIQIRIPAQDAGSFTSRILPVKPGSTPTPLPPTAAPEAKPAETVRQAAVPPAKAEAKADTRPEPKAEPKASQKPAEKPAAAKAEVSPAHTATRPAEVKAVEKKPEEAKAKPSPALSNGEQWVVQLGAYRDQANVRNLATKLKQQGYNFYTEVLPSPDGSDRTRVRAGPFPSKEAAEAARERIKRIGVDGVVAQK</sequence>
<feature type="transmembrane region" description="Helical" evidence="2">
    <location>
        <begin position="18"/>
        <end position="36"/>
    </location>
</feature>
<feature type="compositionally biased region" description="Basic and acidic residues" evidence="1">
    <location>
        <begin position="141"/>
        <end position="155"/>
    </location>
</feature>
<keyword evidence="2" id="KW-0472">Membrane</keyword>
<dbReference type="GO" id="GO:0042834">
    <property type="term" value="F:peptidoglycan binding"/>
    <property type="evidence" value="ECO:0007669"/>
    <property type="project" value="InterPro"/>
</dbReference>
<dbReference type="PANTHER" id="PTHR38687:SF1">
    <property type="entry name" value="CELL DIVISION PROTEIN DEDD"/>
    <property type="match status" value="1"/>
</dbReference>
<dbReference type="InterPro" id="IPR052521">
    <property type="entry name" value="Cell_div_SPOR-domain"/>
</dbReference>
<organism evidence="4 5">
    <name type="scientific">Candidatus Desulfobacillus denitrificans</name>
    <dbReference type="NCBI Taxonomy" id="2608985"/>
    <lineage>
        <taxon>Bacteria</taxon>
        <taxon>Pseudomonadati</taxon>
        <taxon>Pseudomonadota</taxon>
        <taxon>Betaproteobacteria</taxon>
        <taxon>Candidatus Desulfobacillus</taxon>
    </lineage>
</organism>
<dbReference type="Proteomes" id="UP000662914">
    <property type="component" value="Chromosome"/>
</dbReference>
<proteinExistence type="predicted"/>